<dbReference type="CDD" id="cd01275">
    <property type="entry name" value="FHIT"/>
    <property type="match status" value="1"/>
</dbReference>
<keyword evidence="1" id="KW-0547">Nucleotide-binding</keyword>
<dbReference type="PANTHER" id="PTHR42997:SF1">
    <property type="entry name" value="AP-4-A PHOSPHORYLASE"/>
    <property type="match status" value="1"/>
</dbReference>
<evidence type="ECO:0000313" key="8">
    <source>
        <dbReference type="EMBL" id="CAB4972291.1"/>
    </source>
</evidence>
<dbReference type="EMBL" id="CAEZVC010000045">
    <property type="protein sequence ID" value="CAB4622177.1"/>
    <property type="molecule type" value="Genomic_DNA"/>
</dbReference>
<dbReference type="EMBL" id="CAEUNJ010000042">
    <property type="protein sequence ID" value="CAB4371796.1"/>
    <property type="molecule type" value="Genomic_DNA"/>
</dbReference>
<protein>
    <submittedName>
        <fullName evidence="3">Unannotated protein</fullName>
    </submittedName>
</protein>
<evidence type="ECO:0000313" key="5">
    <source>
        <dbReference type="EMBL" id="CAB4622177.1"/>
    </source>
</evidence>
<sequence>MSESPRLDHLWAGWRLSYITAVTQPEDTSLDPDENGSLFERVLALSDDEGMIVFRGATCSVLLNAYPYTSGHLLVVPNRAVADLEDLADEELEEMSRLSRDAVVALKGAYRCDGVNVGLNLGRAAGAGVPDHLHTHVLPRWDADSNFMTAVALARVLPEPLDATLEKIRTSWPR</sequence>
<evidence type="ECO:0000313" key="3">
    <source>
        <dbReference type="EMBL" id="CAB4371796.1"/>
    </source>
</evidence>
<dbReference type="InterPro" id="IPR052908">
    <property type="entry name" value="AP-4-A_phosphorylase"/>
</dbReference>
<dbReference type="AlphaFoldDB" id="A0A6J6AMY3"/>
<evidence type="ECO:0000313" key="6">
    <source>
        <dbReference type="EMBL" id="CAB4709119.1"/>
    </source>
</evidence>
<gene>
    <name evidence="4" type="ORF">UFOPK1762_00296</name>
    <name evidence="5" type="ORF">UFOPK1906_00868</name>
    <name evidence="6" type="ORF">UFOPK2624_00999</name>
    <name evidence="7" type="ORF">UFOPK3785_01280</name>
    <name evidence="8" type="ORF">UFOPK3927_00196</name>
    <name evidence="3" type="ORF">UFOPK4201_01064</name>
</gene>
<evidence type="ECO:0000256" key="1">
    <source>
        <dbReference type="ARBA" id="ARBA00022741"/>
    </source>
</evidence>
<proteinExistence type="predicted"/>
<dbReference type="EMBL" id="CAFBNJ010000070">
    <property type="protein sequence ID" value="CAB4957969.1"/>
    <property type="molecule type" value="Genomic_DNA"/>
</dbReference>
<dbReference type="EMBL" id="CAFBOK010000012">
    <property type="protein sequence ID" value="CAB4972291.1"/>
    <property type="molecule type" value="Genomic_DNA"/>
</dbReference>
<evidence type="ECO:0000313" key="4">
    <source>
        <dbReference type="EMBL" id="CAB4577426.1"/>
    </source>
</evidence>
<dbReference type="EMBL" id="CAEZXY010000039">
    <property type="protein sequence ID" value="CAB4709119.1"/>
    <property type="molecule type" value="Genomic_DNA"/>
</dbReference>
<evidence type="ECO:0000259" key="2">
    <source>
        <dbReference type="PROSITE" id="PS51084"/>
    </source>
</evidence>
<dbReference type="InterPro" id="IPR036265">
    <property type="entry name" value="HIT-like_sf"/>
</dbReference>
<dbReference type="Gene3D" id="3.30.428.10">
    <property type="entry name" value="HIT-like"/>
    <property type="match status" value="1"/>
</dbReference>
<dbReference type="PROSITE" id="PS51084">
    <property type="entry name" value="HIT_2"/>
    <property type="match status" value="1"/>
</dbReference>
<dbReference type="GO" id="GO:0000166">
    <property type="term" value="F:nucleotide binding"/>
    <property type="evidence" value="ECO:0007669"/>
    <property type="project" value="UniProtKB-KW"/>
</dbReference>
<dbReference type="PANTHER" id="PTHR42997">
    <property type="entry name" value="HIT FAMILY HYDROLASE"/>
    <property type="match status" value="1"/>
</dbReference>
<reference evidence="3" key="1">
    <citation type="submission" date="2020-05" db="EMBL/GenBank/DDBJ databases">
        <authorList>
            <person name="Chiriac C."/>
            <person name="Salcher M."/>
            <person name="Ghai R."/>
            <person name="Kavagutti S V."/>
        </authorList>
    </citation>
    <scope>NUCLEOTIDE SEQUENCE</scope>
</reference>
<feature type="domain" description="HIT" evidence="2">
    <location>
        <begin position="38"/>
        <end position="147"/>
    </location>
</feature>
<dbReference type="InterPro" id="IPR011146">
    <property type="entry name" value="HIT-like"/>
</dbReference>
<dbReference type="SUPFAM" id="SSF54197">
    <property type="entry name" value="HIT-like"/>
    <property type="match status" value="1"/>
</dbReference>
<evidence type="ECO:0000313" key="7">
    <source>
        <dbReference type="EMBL" id="CAB4957969.1"/>
    </source>
</evidence>
<dbReference type="GO" id="GO:0003824">
    <property type="term" value="F:catalytic activity"/>
    <property type="evidence" value="ECO:0007669"/>
    <property type="project" value="InterPro"/>
</dbReference>
<name>A0A6J6AMY3_9ZZZZ</name>
<accession>A0A6J6AMY3</accession>
<dbReference type="EMBL" id="CAEZTY010000006">
    <property type="protein sequence ID" value="CAB4577426.1"/>
    <property type="molecule type" value="Genomic_DNA"/>
</dbReference>
<organism evidence="3">
    <name type="scientific">freshwater metagenome</name>
    <dbReference type="NCBI Taxonomy" id="449393"/>
    <lineage>
        <taxon>unclassified sequences</taxon>
        <taxon>metagenomes</taxon>
        <taxon>ecological metagenomes</taxon>
    </lineage>
</organism>
<dbReference type="Pfam" id="PF01230">
    <property type="entry name" value="HIT"/>
    <property type="match status" value="1"/>
</dbReference>
<dbReference type="InterPro" id="IPR039383">
    <property type="entry name" value="FHIT"/>
</dbReference>